<dbReference type="Gene3D" id="2.130.10.10">
    <property type="entry name" value="YVTN repeat-like/Quinoprotein amine dehydrogenase"/>
    <property type="match status" value="1"/>
</dbReference>
<keyword evidence="5" id="KW-0677">Repeat</keyword>
<dbReference type="GO" id="GO:0006364">
    <property type="term" value="P:rRNA processing"/>
    <property type="evidence" value="ECO:0007669"/>
    <property type="project" value="UniProtKB-KW"/>
</dbReference>
<dbReference type="GO" id="GO:2000234">
    <property type="term" value="P:positive regulation of rRNA processing"/>
    <property type="evidence" value="ECO:0007669"/>
    <property type="project" value="TreeGrafter"/>
</dbReference>
<dbReference type="GO" id="GO:0032040">
    <property type="term" value="C:small-subunit processome"/>
    <property type="evidence" value="ECO:0007669"/>
    <property type="project" value="InterPro"/>
</dbReference>
<proteinExistence type="predicted"/>
<name>A0A8S9URB6_PHYIN</name>
<evidence type="ECO:0000256" key="1">
    <source>
        <dbReference type="ARBA" id="ARBA00004604"/>
    </source>
</evidence>
<keyword evidence="3" id="KW-0698">rRNA processing</keyword>
<dbReference type="Proteomes" id="UP000704712">
    <property type="component" value="Unassembled WGS sequence"/>
</dbReference>
<organism evidence="8 9">
    <name type="scientific">Phytophthora infestans</name>
    <name type="common">Potato late blight agent</name>
    <name type="synonym">Botrytis infestans</name>
    <dbReference type="NCBI Taxonomy" id="4787"/>
    <lineage>
        <taxon>Eukaryota</taxon>
        <taxon>Sar</taxon>
        <taxon>Stramenopiles</taxon>
        <taxon>Oomycota</taxon>
        <taxon>Peronosporomycetes</taxon>
        <taxon>Peronosporales</taxon>
        <taxon>Peronosporaceae</taxon>
        <taxon>Phytophthora</taxon>
    </lineage>
</organism>
<dbReference type="GO" id="GO:0045943">
    <property type="term" value="P:positive regulation of transcription by RNA polymerase I"/>
    <property type="evidence" value="ECO:0007669"/>
    <property type="project" value="InterPro"/>
</dbReference>
<dbReference type="InterPro" id="IPR015943">
    <property type="entry name" value="WD40/YVTN_repeat-like_dom_sf"/>
</dbReference>
<dbReference type="EMBL" id="JAACNO010001006">
    <property type="protein sequence ID" value="KAF4143475.1"/>
    <property type="molecule type" value="Genomic_DNA"/>
</dbReference>
<evidence type="ECO:0000256" key="4">
    <source>
        <dbReference type="ARBA" id="ARBA00022574"/>
    </source>
</evidence>
<protein>
    <submittedName>
        <fullName evidence="8">Uncharacterized protein</fullName>
    </submittedName>
</protein>
<evidence type="ECO:0000256" key="3">
    <source>
        <dbReference type="ARBA" id="ARBA00022552"/>
    </source>
</evidence>
<evidence type="ECO:0000256" key="2">
    <source>
        <dbReference type="ARBA" id="ARBA00022517"/>
    </source>
</evidence>
<keyword evidence="2" id="KW-0690">Ribosome biogenesis</keyword>
<reference evidence="8" key="1">
    <citation type="submission" date="2020-03" db="EMBL/GenBank/DDBJ databases">
        <title>Hybrid Assembly of Korean Phytophthora infestans isolates.</title>
        <authorList>
            <person name="Prokchorchik M."/>
            <person name="Lee Y."/>
            <person name="Seo J."/>
            <person name="Cho J.-H."/>
            <person name="Park Y.-E."/>
            <person name="Jang D.-C."/>
            <person name="Im J.-S."/>
            <person name="Choi J.-G."/>
            <person name="Park H.-J."/>
            <person name="Lee G.-B."/>
            <person name="Lee Y.-G."/>
            <person name="Hong S.-Y."/>
            <person name="Cho K."/>
            <person name="Sohn K.H."/>
        </authorList>
    </citation>
    <scope>NUCLEOTIDE SEQUENCE</scope>
    <source>
        <strain evidence="8">KR_2_A2</strain>
    </source>
</reference>
<dbReference type="PANTHER" id="PTHR44215:SF1">
    <property type="entry name" value="WD REPEAT-CONTAINING PROTEIN 75"/>
    <property type="match status" value="1"/>
</dbReference>
<evidence type="ECO:0000256" key="7">
    <source>
        <dbReference type="ARBA" id="ARBA00023242"/>
    </source>
</evidence>
<comment type="caution">
    <text evidence="8">The sequence shown here is derived from an EMBL/GenBank/DDBJ whole genome shotgun (WGS) entry which is preliminary data.</text>
</comment>
<gene>
    <name evidence="8" type="ORF">GN958_ATG07208</name>
</gene>
<sequence length="168" mass="18462">MTDELELLTPPPQAAPSSGRLGLFAATLVYSSDGRYVFQRQAHVVRVLHSQSGRVLHECVRADNKSAVRALALHPHNALQLLAAYEDGYIIVWDFVEHKPLAELDAKAPVLWMGSSRTSASQLLLVVQTDANTWSLIEFSLKKKKRGPVCCHAIEKLACSSCVLNTIS</sequence>
<keyword evidence="6" id="KW-0804">Transcription</keyword>
<keyword evidence="7" id="KW-0539">Nucleus</keyword>
<dbReference type="PANTHER" id="PTHR44215">
    <property type="entry name" value="WD REPEAT-CONTAINING PROTEIN 75"/>
    <property type="match status" value="1"/>
</dbReference>
<evidence type="ECO:0000313" key="8">
    <source>
        <dbReference type="EMBL" id="KAF4143475.1"/>
    </source>
</evidence>
<dbReference type="InterPro" id="IPR011047">
    <property type="entry name" value="Quinoprotein_ADH-like_sf"/>
</dbReference>
<accession>A0A8S9URB6</accession>
<dbReference type="AlphaFoldDB" id="A0A8S9URB6"/>
<dbReference type="GO" id="GO:0003723">
    <property type="term" value="F:RNA binding"/>
    <property type="evidence" value="ECO:0007669"/>
    <property type="project" value="InterPro"/>
</dbReference>
<comment type="subcellular location">
    <subcellularLocation>
        <location evidence="1">Nucleus</location>
        <location evidence="1">Nucleolus</location>
    </subcellularLocation>
</comment>
<evidence type="ECO:0000256" key="6">
    <source>
        <dbReference type="ARBA" id="ARBA00023163"/>
    </source>
</evidence>
<dbReference type="SUPFAM" id="SSF50998">
    <property type="entry name" value="Quinoprotein alcohol dehydrogenase-like"/>
    <property type="match status" value="1"/>
</dbReference>
<dbReference type="InterPro" id="IPR053826">
    <property type="entry name" value="WDR75"/>
</dbReference>
<evidence type="ECO:0000313" key="9">
    <source>
        <dbReference type="Proteomes" id="UP000704712"/>
    </source>
</evidence>
<evidence type="ECO:0000256" key="5">
    <source>
        <dbReference type="ARBA" id="ARBA00022737"/>
    </source>
</evidence>
<keyword evidence="4" id="KW-0853">WD repeat</keyword>